<gene>
    <name evidence="3" type="ORF">BBOV_III007990</name>
</gene>
<dbReference type="InterPro" id="IPR003697">
    <property type="entry name" value="Maf-like"/>
</dbReference>
<protein>
    <submittedName>
        <fullName evidence="3">Maf-like protein family protein</fullName>
    </submittedName>
</protein>
<dbReference type="FunCoup" id="A7AP75">
    <property type="interactions" value="3"/>
</dbReference>
<reference evidence="3 4" key="1">
    <citation type="journal article" date="2007" name="PLoS Pathog.">
        <title>Genome sequence of Babesia bovis and comparative analysis of apicomplexan hemoprotozoa.</title>
        <authorList>
            <person name="Brayton K.A."/>
            <person name="Lau A.O.T."/>
            <person name="Herndon D.R."/>
            <person name="Hannick L."/>
            <person name="Kappmeyer L.S."/>
            <person name="Berens S.J."/>
            <person name="Bidwell S.L."/>
            <person name="Brown W.C."/>
            <person name="Crabtree J."/>
            <person name="Fadrosh D."/>
            <person name="Feldblum T."/>
            <person name="Forberger H.A."/>
            <person name="Haas B.J."/>
            <person name="Howell J.M."/>
            <person name="Khouri H."/>
            <person name="Koo H."/>
            <person name="Mann D.J."/>
            <person name="Norimine J."/>
            <person name="Paulsen I.T."/>
            <person name="Radune D."/>
            <person name="Ren Q."/>
            <person name="Smith R.K. Jr."/>
            <person name="Suarez C.E."/>
            <person name="White O."/>
            <person name="Wortman J.R."/>
            <person name="Knowles D.P. Jr."/>
            <person name="McElwain T.F."/>
            <person name="Nene V.M."/>
        </authorList>
    </citation>
    <scope>NUCLEOTIDE SEQUENCE [LARGE SCALE GENOMIC DNA]</scope>
    <source>
        <strain evidence="3">T2Bo</strain>
    </source>
</reference>
<accession>A7AP75</accession>
<dbReference type="STRING" id="5865.A7AP75"/>
<keyword evidence="4" id="KW-1185">Reference proteome</keyword>
<dbReference type="SUPFAM" id="SSF52972">
    <property type="entry name" value="ITPase-like"/>
    <property type="match status" value="1"/>
</dbReference>
<dbReference type="HAMAP" id="MF_00528">
    <property type="entry name" value="Maf"/>
    <property type="match status" value="1"/>
</dbReference>
<dbReference type="GeneID" id="5480179"/>
<dbReference type="Proteomes" id="UP000002173">
    <property type="component" value="Unassembled WGS sequence"/>
</dbReference>
<proteinExistence type="inferred from homology"/>
<dbReference type="InParanoid" id="A7AP75"/>
<evidence type="ECO:0000313" key="4">
    <source>
        <dbReference type="Proteomes" id="UP000002173"/>
    </source>
</evidence>
<name>A7AP75_BABBO</name>
<dbReference type="PANTHER" id="PTHR43213:SF5">
    <property type="entry name" value="BIFUNCTIONAL DTTP_UTP PYROPHOSPHATASE_METHYLTRANSFERASE PROTEIN-RELATED"/>
    <property type="match status" value="1"/>
</dbReference>
<dbReference type="Pfam" id="PF02545">
    <property type="entry name" value="Maf"/>
    <property type="match status" value="1"/>
</dbReference>
<comment type="cofactor">
    <cofactor evidence="1">
        <name>a divalent metal cation</name>
        <dbReference type="ChEBI" id="CHEBI:60240"/>
    </cofactor>
</comment>
<evidence type="ECO:0000256" key="2">
    <source>
        <dbReference type="ARBA" id="ARBA00022801"/>
    </source>
</evidence>
<organism evidence="3 4">
    <name type="scientific">Babesia bovis</name>
    <dbReference type="NCBI Taxonomy" id="5865"/>
    <lineage>
        <taxon>Eukaryota</taxon>
        <taxon>Sar</taxon>
        <taxon>Alveolata</taxon>
        <taxon>Apicomplexa</taxon>
        <taxon>Aconoidasida</taxon>
        <taxon>Piroplasmida</taxon>
        <taxon>Babesiidae</taxon>
        <taxon>Babesia</taxon>
    </lineage>
</organism>
<dbReference type="PANTHER" id="PTHR43213">
    <property type="entry name" value="BIFUNCTIONAL DTTP/UTP PYROPHOSPHATASE/METHYLTRANSFERASE PROTEIN-RELATED"/>
    <property type="match status" value="1"/>
</dbReference>
<reference evidence="4" key="2">
    <citation type="journal article" date="2020" name="Data Brief">
        <title>Transcriptome dataset of Babesia bovis life stages within vertebrate and invertebrate hosts.</title>
        <authorList>
            <person name="Ueti M.W."/>
            <person name="Johnson W.C."/>
            <person name="Kappmeyer L.S."/>
            <person name="Herndon D.R."/>
            <person name="Mousel M.R."/>
            <person name="Reif K.E."/>
            <person name="Taus N.S."/>
            <person name="Ifeonu O.O."/>
            <person name="Silva J.C."/>
            <person name="Suarez C.E."/>
            <person name="Brayton K.A."/>
        </authorList>
    </citation>
    <scope>NUCLEOTIDE SEQUENCE [LARGE SCALE GENOMIC DNA]</scope>
</reference>
<evidence type="ECO:0000256" key="1">
    <source>
        <dbReference type="ARBA" id="ARBA00001968"/>
    </source>
</evidence>
<dbReference type="GO" id="GO:0047429">
    <property type="term" value="F:nucleoside triphosphate diphosphatase activity"/>
    <property type="evidence" value="ECO:0007669"/>
    <property type="project" value="InterPro"/>
</dbReference>
<sequence>MVGTTLLSLGDRFSNPDGDYIVLASEASIRAHILNQHLNVKNVLMMGSGFPEDLDKAKFATHDEYVVATADGKARIVAETIFGADTAEKRANILKVLRHPYCDIDSSFDFNKIKFVIGGDTVCSCGDEIFEKPADEKEALKQFSSYQIHDPVFITGISIYCRPLGASKPACTFSDKTHVKFQRMTPEDIDAYIKTKNYIGTAGSCRVTACAESLVERIEGSYTSIIGMPAQKLSYNLCKLANTLF</sequence>
<dbReference type="KEGG" id="bbo:BBOV_III007990"/>
<comment type="caution">
    <text evidence="3">The sequence shown here is derived from an EMBL/GenBank/DDBJ whole genome shotgun (WGS) entry which is preliminary data.</text>
</comment>
<dbReference type="AlphaFoldDB" id="A7AP75"/>
<keyword evidence="2" id="KW-0378">Hydrolase</keyword>
<dbReference type="InterPro" id="IPR029001">
    <property type="entry name" value="ITPase-like_fam"/>
</dbReference>
<dbReference type="Gene3D" id="3.90.950.10">
    <property type="match status" value="1"/>
</dbReference>
<dbReference type="RefSeq" id="XP_001611927.1">
    <property type="nucleotide sequence ID" value="XM_001611877.1"/>
</dbReference>
<dbReference type="VEuPathDB" id="PiroplasmaDB:BBOV_III007990"/>
<dbReference type="PIRSF" id="PIRSF006305">
    <property type="entry name" value="Maf"/>
    <property type="match status" value="1"/>
</dbReference>
<reference evidence="4" key="3">
    <citation type="journal article" date="2021" name="Int. J. Parasitol.">
        <title>Comparative analysis of gene expression between Babesia bovis blood stages and kinetes allowed by improved genome annotation.</title>
        <authorList>
            <person name="Ueti M.W."/>
            <person name="Johnson W.C."/>
            <person name="Kappmeyer L.S."/>
            <person name="Herndon D.R."/>
            <person name="Mousel M.R."/>
            <person name="Reif K.E."/>
            <person name="Taus N.S."/>
            <person name="Ifeonu O.O."/>
            <person name="Silva J.C."/>
            <person name="Suarez C.E."/>
            <person name="Brayton K.A."/>
        </authorList>
    </citation>
    <scope>NUCLEOTIDE SEQUENCE [LARGE SCALE GENOMIC DNA]</scope>
</reference>
<dbReference type="EMBL" id="AAXT01000001">
    <property type="protein sequence ID" value="EDO08359.1"/>
    <property type="molecule type" value="Genomic_DNA"/>
</dbReference>
<dbReference type="eggNOG" id="KOG1509">
    <property type="taxonomic scope" value="Eukaryota"/>
</dbReference>
<evidence type="ECO:0000313" key="3">
    <source>
        <dbReference type="EMBL" id="EDO08359.1"/>
    </source>
</evidence>
<dbReference type="OMA" id="RDQRMHK"/>